<dbReference type="GO" id="GO:0008270">
    <property type="term" value="F:zinc ion binding"/>
    <property type="evidence" value="ECO:0007669"/>
    <property type="project" value="UniProtKB-KW"/>
</dbReference>
<evidence type="ECO:0000256" key="1">
    <source>
        <dbReference type="ARBA" id="ARBA00022723"/>
    </source>
</evidence>
<feature type="non-terminal residue" evidence="5">
    <location>
        <position position="542"/>
    </location>
</feature>
<evidence type="ECO:0000256" key="3">
    <source>
        <dbReference type="ARBA" id="ARBA00022833"/>
    </source>
</evidence>
<evidence type="ECO:0000256" key="4">
    <source>
        <dbReference type="SAM" id="MobiDB-lite"/>
    </source>
</evidence>
<keyword evidence="1" id="KW-0479">Metal-binding</keyword>
<dbReference type="InterPro" id="IPR017907">
    <property type="entry name" value="Znf_RING_CS"/>
</dbReference>
<feature type="region of interest" description="Disordered" evidence="4">
    <location>
        <begin position="220"/>
        <end position="286"/>
    </location>
</feature>
<accession>A0A6H5IVA3</accession>
<dbReference type="Proteomes" id="UP000479190">
    <property type="component" value="Unassembled WGS sequence"/>
</dbReference>
<proteinExistence type="predicted"/>
<evidence type="ECO:0000313" key="6">
    <source>
        <dbReference type="Proteomes" id="UP000479190"/>
    </source>
</evidence>
<keyword evidence="2" id="KW-0863">Zinc-finger</keyword>
<evidence type="ECO:0000256" key="2">
    <source>
        <dbReference type="ARBA" id="ARBA00022771"/>
    </source>
</evidence>
<organism evidence="5 6">
    <name type="scientific">Trichogramma brassicae</name>
    <dbReference type="NCBI Taxonomy" id="86971"/>
    <lineage>
        <taxon>Eukaryota</taxon>
        <taxon>Metazoa</taxon>
        <taxon>Ecdysozoa</taxon>
        <taxon>Arthropoda</taxon>
        <taxon>Hexapoda</taxon>
        <taxon>Insecta</taxon>
        <taxon>Pterygota</taxon>
        <taxon>Neoptera</taxon>
        <taxon>Endopterygota</taxon>
        <taxon>Hymenoptera</taxon>
        <taxon>Apocrita</taxon>
        <taxon>Proctotrupomorpha</taxon>
        <taxon>Chalcidoidea</taxon>
        <taxon>Trichogrammatidae</taxon>
        <taxon>Trichogramma</taxon>
    </lineage>
</organism>
<reference evidence="5 6" key="1">
    <citation type="submission" date="2020-02" db="EMBL/GenBank/DDBJ databases">
        <authorList>
            <person name="Ferguson B K."/>
        </authorList>
    </citation>
    <scope>NUCLEOTIDE SEQUENCE [LARGE SCALE GENOMIC DNA]</scope>
</reference>
<evidence type="ECO:0008006" key="7">
    <source>
        <dbReference type="Google" id="ProtNLM"/>
    </source>
</evidence>
<gene>
    <name evidence="5" type="ORF">TBRA_LOCUS13206</name>
</gene>
<dbReference type="EMBL" id="CADCXV010001121">
    <property type="protein sequence ID" value="CAB0041539.1"/>
    <property type="molecule type" value="Genomic_DNA"/>
</dbReference>
<feature type="compositionally biased region" description="Basic and acidic residues" evidence="4">
    <location>
        <begin position="100"/>
        <end position="113"/>
    </location>
</feature>
<dbReference type="PROSITE" id="PS00518">
    <property type="entry name" value="ZF_RING_1"/>
    <property type="match status" value="1"/>
</dbReference>
<dbReference type="AlphaFoldDB" id="A0A6H5IVA3"/>
<protein>
    <recommendedName>
        <fullName evidence="7">RING-type domain-containing protein</fullName>
    </recommendedName>
</protein>
<keyword evidence="3" id="KW-0862">Zinc</keyword>
<feature type="region of interest" description="Disordered" evidence="4">
    <location>
        <begin position="52"/>
        <end position="127"/>
    </location>
</feature>
<dbReference type="SUPFAM" id="SSF57850">
    <property type="entry name" value="RING/U-box"/>
    <property type="match status" value="1"/>
</dbReference>
<feature type="compositionally biased region" description="Low complexity" evidence="4">
    <location>
        <begin position="231"/>
        <end position="286"/>
    </location>
</feature>
<evidence type="ECO:0000313" key="5">
    <source>
        <dbReference type="EMBL" id="CAB0041539.1"/>
    </source>
</evidence>
<feature type="compositionally biased region" description="Low complexity" evidence="4">
    <location>
        <begin position="65"/>
        <end position="79"/>
    </location>
</feature>
<name>A0A6H5IVA3_9HYME</name>
<keyword evidence="6" id="KW-1185">Reference proteome</keyword>
<sequence length="542" mass="60157">MSPLPAERQDARKEPPPSTITFQEYIAAAKELQLHQRILLHLADRRLRNYLRAAPTPPPSPKRNAPASTPSAAQPADPSGSTPPVWRLIRLDTPPPPQKPRLDPRLRPTDPRRYRAPLNGAQTPPLPEEIEREQRRKATHHQLALFIAKHPQPTRGAPKKPPPTKLSLLRKRFLALKVNMYNARRNGNEWESELSSDAEEANILPEADRQFLLDTLQARGGPLRDNEMRPADAQQAAAARRATASARRAAAAPARRAAAAPARRAAAAPARRAAAPARRATASARRAAAASARGAAAPARRAAAAAQARGAAAARAREVTASARRLAAAARARRAAAVARARRAEARRGRSRTITRENHVEPNIQPYLPVEQELRQDETLAALNGEEPLAALNEEPLAASNQEEPVIEVDPEPVEHIVAPIRAPVFPRIPNFLDEELPVFRLPPFIPFESSFLNLLEQECELMGCDSRRQIIKLKCKHRFCIPCIRKFITQFCATCREPIGNYLPDHLMGGETWTQKIDQHLDRDFYRQINNERIALETEAD</sequence>